<evidence type="ECO:0000313" key="3">
    <source>
        <dbReference type="Proteomes" id="UP000285569"/>
    </source>
</evidence>
<feature type="transmembrane region" description="Helical" evidence="1">
    <location>
        <begin position="446"/>
        <end position="465"/>
    </location>
</feature>
<evidence type="ECO:0008006" key="4">
    <source>
        <dbReference type="Google" id="ProtNLM"/>
    </source>
</evidence>
<keyword evidence="1" id="KW-0812">Transmembrane</keyword>
<protein>
    <recommendedName>
        <fullName evidence="4">Glycosyltransferase RgtA/B/C/D-like domain-containing protein</fullName>
    </recommendedName>
</protein>
<keyword evidence="1" id="KW-0472">Membrane</keyword>
<accession>A0ABX9M977</accession>
<feature type="transmembrane region" description="Helical" evidence="1">
    <location>
        <begin position="384"/>
        <end position="404"/>
    </location>
</feature>
<reference evidence="2 3" key="2">
    <citation type="journal article" date="2020" name="Int. J. Syst. Evol. Microbiol.">
        <title>Leptospira yasudae sp. nov. and Leptospira stimsonii sp. nov., two new species of the pathogenic group isolated from environmental sources.</title>
        <authorList>
            <person name="Casanovas-Massana A."/>
            <person name="Hamond C."/>
            <person name="Santos L.A."/>
            <person name="de Oliveira D."/>
            <person name="Hacker K.P."/>
            <person name="Balassiano I."/>
            <person name="Costa F."/>
            <person name="Medeiros M.A."/>
            <person name="Reis M.G."/>
            <person name="Ko A.I."/>
            <person name="Wunder E.A."/>
        </authorList>
    </citation>
    <scope>NUCLEOTIDE SEQUENCE [LARGE SCALE GENOMIC DNA]</scope>
    <source>
        <strain evidence="2 3">B21</strain>
    </source>
</reference>
<proteinExistence type="predicted"/>
<keyword evidence="1" id="KW-1133">Transmembrane helix</keyword>
<dbReference type="Proteomes" id="UP000285569">
    <property type="component" value="Unassembled WGS sequence"/>
</dbReference>
<comment type="caution">
    <text evidence="2">The sequence shown here is derived from an EMBL/GenBank/DDBJ whole genome shotgun (WGS) entry which is preliminary data.</text>
</comment>
<feature type="transmembrane region" description="Helical" evidence="1">
    <location>
        <begin position="240"/>
        <end position="264"/>
    </location>
</feature>
<sequence>MRKLVLILILCLPALYYSGTVLSWEKKKKLPITGDEPHYLMISESLAVDGDLDLKNNYEQDAKTNRIIGPVDAENHTVIVPSNAINYGHKKFYSIHSIGTSLLSLIGYKTFGILGSKIALTLIAGILPFLFYSMGRSLHLSPFQSAAISILYSVSLPFPMAAGQIFPDLPSGILLTTAIAILLSSETNKIFKNRNILFFICSAVIGLSIWLHLKNLPVAILILSLPFLSKKEWTSKTKAILLGPALTSLIGLVIYNFLFFGSYVGPYARAGRNFHKTFDPDLSHWITVFSGLWMDRNQGLFFQNPLIWIPGLFGWIALISEQKLRKVGILLGIVVILQLGINAGHPCSYGCLSLPGRFQWSSAPLFFLPFLAGWKIFNAAYRKISWGILFVFVAYQIWIGKIWFDHTASLYHTMEPDPDKRTGFLPDSILPYLPSWTDINESWKSSINWVWILIFLSPIPIYFLWIRNNPKMQNGLNPLIDREAK</sequence>
<feature type="transmembrane region" description="Helical" evidence="1">
    <location>
        <begin position="196"/>
        <end position="228"/>
    </location>
</feature>
<evidence type="ECO:0000256" key="1">
    <source>
        <dbReference type="SAM" id="Phobius"/>
    </source>
</evidence>
<reference evidence="3" key="1">
    <citation type="submission" date="2018-05" db="EMBL/GenBank/DDBJ databases">
        <title>Leptospira yasudae sp. nov. and Leptospira stimsonii sp. nov., two pathogenic species of the genus Leptospira isolated from environmental sources.</title>
        <authorList>
            <person name="Casanovas-Massana A."/>
            <person name="Hamond C."/>
            <person name="Santos L.A."/>
            <person name="Hacker K.P."/>
            <person name="Balassiano I."/>
            <person name="Medeiros M.A."/>
            <person name="Reis M.G."/>
            <person name="Ko A.I."/>
            <person name="Wunder E.A."/>
        </authorList>
    </citation>
    <scope>NUCLEOTIDE SEQUENCE [LARGE SCALE GENOMIC DNA]</scope>
    <source>
        <strain evidence="3">B21</strain>
    </source>
</reference>
<evidence type="ECO:0000313" key="2">
    <source>
        <dbReference type="EMBL" id="RHX81692.1"/>
    </source>
</evidence>
<dbReference type="RefSeq" id="WP_118955182.1">
    <property type="nucleotide sequence ID" value="NZ_QHCR01000002.1"/>
</dbReference>
<feature type="transmembrane region" description="Helical" evidence="1">
    <location>
        <begin position="141"/>
        <end position="158"/>
    </location>
</feature>
<keyword evidence="3" id="KW-1185">Reference proteome</keyword>
<feature type="transmembrane region" description="Helical" evidence="1">
    <location>
        <begin position="300"/>
        <end position="320"/>
    </location>
</feature>
<name>A0ABX9M977_9LEPT</name>
<feature type="transmembrane region" description="Helical" evidence="1">
    <location>
        <begin position="327"/>
        <end position="345"/>
    </location>
</feature>
<gene>
    <name evidence="2" type="ORF">DLM77_04700</name>
</gene>
<feature type="transmembrane region" description="Helical" evidence="1">
    <location>
        <begin position="118"/>
        <end position="135"/>
    </location>
</feature>
<dbReference type="EMBL" id="QHCR01000002">
    <property type="protein sequence ID" value="RHX81692.1"/>
    <property type="molecule type" value="Genomic_DNA"/>
</dbReference>
<feature type="transmembrane region" description="Helical" evidence="1">
    <location>
        <begin position="357"/>
        <end position="377"/>
    </location>
</feature>
<organism evidence="2 3">
    <name type="scientific">Leptospira yasudae</name>
    <dbReference type="NCBI Taxonomy" id="2202201"/>
    <lineage>
        <taxon>Bacteria</taxon>
        <taxon>Pseudomonadati</taxon>
        <taxon>Spirochaetota</taxon>
        <taxon>Spirochaetia</taxon>
        <taxon>Leptospirales</taxon>
        <taxon>Leptospiraceae</taxon>
        <taxon>Leptospira</taxon>
    </lineage>
</organism>